<evidence type="ECO:0000313" key="1">
    <source>
        <dbReference type="EMBL" id="MBO2449979.1"/>
    </source>
</evidence>
<dbReference type="RefSeq" id="WP_208257853.1">
    <property type="nucleotide sequence ID" value="NZ_JAGEOJ010000009.1"/>
</dbReference>
<sequence length="308" mass="34305">MEARIAAALRTGPFHEALRTALAVRGLSLHRVRHHLAQQGVDVGVTTLSYWQQGKRRPERPESLRAVGVLEHLLDLPEHSLTALLGPPRPRGRAAASPDEVVGFAAILEPAPALARLLAAFDGADDGRLQVTLQYERLDIGPGRASRSRETMQVLRGTRDRTDRHLMIYRGDPGCDVGQVEVRALENCRIGRVRRDPGSALVVAELLFDRVLHPGETCVLRYLLTDDGAQVCTDYERGFRFPALQYVLQVFFDQDALPVRCHSFTRGAAGEQEPEREIAALTLNAHRSVHLVVDDVRPGVYGIRWEWD</sequence>
<dbReference type="Proteomes" id="UP000669179">
    <property type="component" value="Unassembled WGS sequence"/>
</dbReference>
<evidence type="ECO:0000313" key="2">
    <source>
        <dbReference type="Proteomes" id="UP000669179"/>
    </source>
</evidence>
<name>A0A939T5V1_9ACTN</name>
<dbReference type="AlphaFoldDB" id="A0A939T5V1"/>
<protein>
    <recommendedName>
        <fullName evidence="3">XRE family transcriptional regulator</fullName>
    </recommendedName>
</protein>
<evidence type="ECO:0008006" key="3">
    <source>
        <dbReference type="Google" id="ProtNLM"/>
    </source>
</evidence>
<organism evidence="1 2">
    <name type="scientific">Actinomadura barringtoniae</name>
    <dbReference type="NCBI Taxonomy" id="1427535"/>
    <lineage>
        <taxon>Bacteria</taxon>
        <taxon>Bacillati</taxon>
        <taxon>Actinomycetota</taxon>
        <taxon>Actinomycetes</taxon>
        <taxon>Streptosporangiales</taxon>
        <taxon>Thermomonosporaceae</taxon>
        <taxon>Actinomadura</taxon>
    </lineage>
</organism>
<comment type="caution">
    <text evidence="1">The sequence shown here is derived from an EMBL/GenBank/DDBJ whole genome shotgun (WGS) entry which is preliminary data.</text>
</comment>
<gene>
    <name evidence="1" type="ORF">J4573_22950</name>
</gene>
<reference evidence="1" key="1">
    <citation type="submission" date="2021-03" db="EMBL/GenBank/DDBJ databases">
        <authorList>
            <person name="Kanchanasin P."/>
            <person name="Saeng-In P."/>
            <person name="Phongsopitanun W."/>
            <person name="Yuki M."/>
            <person name="Kudo T."/>
            <person name="Ohkuma M."/>
            <person name="Tanasupawat S."/>
        </authorList>
    </citation>
    <scope>NUCLEOTIDE SEQUENCE</scope>
    <source>
        <strain evidence="1">GKU 128</strain>
    </source>
</reference>
<dbReference type="EMBL" id="JAGEOJ010000009">
    <property type="protein sequence ID" value="MBO2449979.1"/>
    <property type="molecule type" value="Genomic_DNA"/>
</dbReference>
<accession>A0A939T5V1</accession>
<keyword evidence="2" id="KW-1185">Reference proteome</keyword>
<proteinExistence type="predicted"/>